<keyword evidence="4" id="KW-0813">Transport</keyword>
<keyword evidence="5 11" id="KW-0812">Transmembrane</keyword>
<evidence type="ECO:0000313" key="12">
    <source>
        <dbReference type="EMBL" id="CAD7230361.1"/>
    </source>
</evidence>
<feature type="compositionally biased region" description="Basic and acidic residues" evidence="10">
    <location>
        <begin position="157"/>
        <end position="170"/>
    </location>
</feature>
<dbReference type="GO" id="GO:0020037">
    <property type="term" value="F:heme binding"/>
    <property type="evidence" value="ECO:0007669"/>
    <property type="project" value="TreeGrafter"/>
</dbReference>
<feature type="region of interest" description="Disordered" evidence="10">
    <location>
        <begin position="157"/>
        <end position="177"/>
    </location>
</feature>
<protein>
    <submittedName>
        <fullName evidence="12">Uncharacterized protein</fullName>
    </submittedName>
</protein>
<sequence length="177" mass="20081">MACCMGRRWVLAFIVFNVLTVVASLAVFALFGFHFRNQSVAAWAFVSAVLSSLNLLLHVLYYKEELDVWYSTHGLNSFACLGFVFMTVGLGGIAWYTFEILYYHIPFLPITLRRNNYLSTVWALMTVKHAALLLWNSKRYSSVLTGPDYQAVLNADEGQRPHHASRDRGPSRTPARV</sequence>
<feature type="transmembrane region" description="Helical" evidence="11">
    <location>
        <begin position="40"/>
        <end position="62"/>
    </location>
</feature>
<name>A0A7R8WJW9_9CRUS</name>
<evidence type="ECO:0000256" key="3">
    <source>
        <dbReference type="ARBA" id="ARBA00006203"/>
    </source>
</evidence>
<proteinExistence type="inferred from homology"/>
<dbReference type="AlphaFoldDB" id="A0A7R8WJW9"/>
<dbReference type="InterPro" id="IPR026218">
    <property type="entry name" value="HRG"/>
</dbReference>
<accession>A0A7R8WJW9</accession>
<dbReference type="Pfam" id="PF16954">
    <property type="entry name" value="HRG"/>
    <property type="match status" value="1"/>
</dbReference>
<dbReference type="GO" id="GO:0015232">
    <property type="term" value="F:heme transmembrane transporter activity"/>
    <property type="evidence" value="ECO:0007669"/>
    <property type="project" value="InterPro"/>
</dbReference>
<dbReference type="PANTHER" id="PTHR31525:SF1">
    <property type="entry name" value="HEME TRANSPORTER HRG1"/>
    <property type="match status" value="1"/>
</dbReference>
<comment type="subcellular location">
    <subcellularLocation>
        <location evidence="2">Endosome membrane</location>
        <topology evidence="2">Multi-pass membrane protein</topology>
    </subcellularLocation>
    <subcellularLocation>
        <location evidence="1">Lysosome membrane</location>
        <topology evidence="1">Multi-pass membrane protein</topology>
    </subcellularLocation>
</comment>
<keyword evidence="8 11" id="KW-0472">Membrane</keyword>
<dbReference type="GO" id="GO:0005886">
    <property type="term" value="C:plasma membrane"/>
    <property type="evidence" value="ECO:0007669"/>
    <property type="project" value="TreeGrafter"/>
</dbReference>
<evidence type="ECO:0000256" key="6">
    <source>
        <dbReference type="ARBA" id="ARBA00022753"/>
    </source>
</evidence>
<evidence type="ECO:0000256" key="8">
    <source>
        <dbReference type="ARBA" id="ARBA00023136"/>
    </source>
</evidence>
<feature type="transmembrane region" description="Helical" evidence="11">
    <location>
        <begin position="9"/>
        <end position="34"/>
    </location>
</feature>
<feature type="transmembrane region" description="Helical" evidence="11">
    <location>
        <begin position="74"/>
        <end position="97"/>
    </location>
</feature>
<evidence type="ECO:0000256" key="9">
    <source>
        <dbReference type="ARBA" id="ARBA00023228"/>
    </source>
</evidence>
<dbReference type="GO" id="GO:0005765">
    <property type="term" value="C:lysosomal membrane"/>
    <property type="evidence" value="ECO:0007669"/>
    <property type="project" value="UniProtKB-SubCell"/>
</dbReference>
<evidence type="ECO:0000256" key="4">
    <source>
        <dbReference type="ARBA" id="ARBA00022448"/>
    </source>
</evidence>
<keyword evidence="6" id="KW-0967">Endosome</keyword>
<organism evidence="12">
    <name type="scientific">Cyprideis torosa</name>
    <dbReference type="NCBI Taxonomy" id="163714"/>
    <lineage>
        <taxon>Eukaryota</taxon>
        <taxon>Metazoa</taxon>
        <taxon>Ecdysozoa</taxon>
        <taxon>Arthropoda</taxon>
        <taxon>Crustacea</taxon>
        <taxon>Oligostraca</taxon>
        <taxon>Ostracoda</taxon>
        <taxon>Podocopa</taxon>
        <taxon>Podocopida</taxon>
        <taxon>Cytherocopina</taxon>
        <taxon>Cytheroidea</taxon>
        <taxon>Cytherideidae</taxon>
        <taxon>Cyprideis</taxon>
    </lineage>
</organism>
<gene>
    <name evidence="12" type="ORF">CTOB1V02_LOCUS8220</name>
</gene>
<evidence type="ECO:0000256" key="10">
    <source>
        <dbReference type="SAM" id="MobiDB-lite"/>
    </source>
</evidence>
<evidence type="ECO:0000256" key="7">
    <source>
        <dbReference type="ARBA" id="ARBA00022989"/>
    </source>
</evidence>
<reference evidence="12" key="1">
    <citation type="submission" date="2020-11" db="EMBL/GenBank/DDBJ databases">
        <authorList>
            <person name="Tran Van P."/>
        </authorList>
    </citation>
    <scope>NUCLEOTIDE SEQUENCE</scope>
</reference>
<keyword evidence="9" id="KW-0458">Lysosome</keyword>
<evidence type="ECO:0000256" key="5">
    <source>
        <dbReference type="ARBA" id="ARBA00022692"/>
    </source>
</evidence>
<evidence type="ECO:0000256" key="1">
    <source>
        <dbReference type="ARBA" id="ARBA00004155"/>
    </source>
</evidence>
<dbReference type="OrthoDB" id="5954402at2759"/>
<evidence type="ECO:0000256" key="2">
    <source>
        <dbReference type="ARBA" id="ARBA00004337"/>
    </source>
</evidence>
<keyword evidence="7 11" id="KW-1133">Transmembrane helix</keyword>
<dbReference type="GO" id="GO:0010008">
    <property type="term" value="C:endosome membrane"/>
    <property type="evidence" value="ECO:0007669"/>
    <property type="project" value="UniProtKB-SubCell"/>
</dbReference>
<evidence type="ECO:0000256" key="11">
    <source>
        <dbReference type="SAM" id="Phobius"/>
    </source>
</evidence>
<dbReference type="EMBL" id="OB662633">
    <property type="protein sequence ID" value="CAD7230361.1"/>
    <property type="molecule type" value="Genomic_DNA"/>
</dbReference>
<dbReference type="PANTHER" id="PTHR31525">
    <property type="entry name" value="HEME TRANSPORTER HRG1"/>
    <property type="match status" value="1"/>
</dbReference>
<comment type="similarity">
    <text evidence="3">Belongs to the HRG family.</text>
</comment>